<comment type="function">
    <text evidence="15">Functions in the biosynthesis of branched-chain amino acids. Catalyzes the dehydration of (2R,3R)-2,3-dihydroxy-3-methylpentanoate (2,3-dihydroxy-3-methylvalerate) into 2-oxo-3-methylpentanoate (2-oxo-3-methylvalerate) and of (2R)-2,3-dihydroxy-3-methylbutanoate (2,3-dihydroxyisovalerate) into 2-oxo-3-methylbutanoate (2-oxoisovalerate), the penultimate precursor to L-isoleucine and L-valine, respectively.</text>
</comment>
<name>A0A7S8IES4_9CHLR</name>
<dbReference type="SUPFAM" id="SSF52016">
    <property type="entry name" value="LeuD/IlvD-like"/>
    <property type="match status" value="1"/>
</dbReference>
<dbReference type="HAMAP" id="MF_00012">
    <property type="entry name" value="IlvD"/>
    <property type="match status" value="1"/>
</dbReference>
<dbReference type="InterPro" id="IPR042096">
    <property type="entry name" value="Dihydro-acid_dehy_C"/>
</dbReference>
<evidence type="ECO:0000256" key="3">
    <source>
        <dbReference type="ARBA" id="ARBA00022605"/>
    </source>
</evidence>
<evidence type="ECO:0000256" key="2">
    <source>
        <dbReference type="ARBA" id="ARBA00006486"/>
    </source>
</evidence>
<dbReference type="GO" id="GO:0009097">
    <property type="term" value="P:isoleucine biosynthetic process"/>
    <property type="evidence" value="ECO:0007669"/>
    <property type="project" value="UniProtKB-UniRule"/>
</dbReference>
<reference evidence="18 19" key="1">
    <citation type="submission" date="2020-02" db="EMBL/GenBank/DDBJ databases">
        <authorList>
            <person name="Zheng R.K."/>
            <person name="Sun C.M."/>
        </authorList>
    </citation>
    <scope>NUCLEOTIDE SEQUENCE [LARGE SCALE GENOMIC DNA]</scope>
    <source>
        <strain evidence="19">rifampicinis</strain>
    </source>
</reference>
<evidence type="ECO:0000256" key="6">
    <source>
        <dbReference type="ARBA" id="ARBA00022842"/>
    </source>
</evidence>
<evidence type="ECO:0000259" key="16">
    <source>
        <dbReference type="Pfam" id="PF00920"/>
    </source>
</evidence>
<feature type="domain" description="Dihydroxy-acid/6-phosphogluconate dehydratase C-terminal" evidence="17">
    <location>
        <begin position="376"/>
        <end position="564"/>
    </location>
</feature>
<dbReference type="NCBIfam" id="NF002068">
    <property type="entry name" value="PRK00911.1"/>
    <property type="match status" value="1"/>
</dbReference>
<evidence type="ECO:0000256" key="15">
    <source>
        <dbReference type="HAMAP-Rule" id="MF_00012"/>
    </source>
</evidence>
<dbReference type="GO" id="GO:0004160">
    <property type="term" value="F:dihydroxy-acid dehydratase activity"/>
    <property type="evidence" value="ECO:0007669"/>
    <property type="project" value="UniProtKB-UniRule"/>
</dbReference>
<evidence type="ECO:0000256" key="9">
    <source>
        <dbReference type="ARBA" id="ARBA00023239"/>
    </source>
</evidence>
<evidence type="ECO:0000256" key="7">
    <source>
        <dbReference type="ARBA" id="ARBA00023004"/>
    </source>
</evidence>
<evidence type="ECO:0000256" key="5">
    <source>
        <dbReference type="ARBA" id="ARBA00022723"/>
    </source>
</evidence>
<evidence type="ECO:0000256" key="11">
    <source>
        <dbReference type="ARBA" id="ARBA00029304"/>
    </source>
</evidence>
<keyword evidence="7 15" id="KW-0408">Iron</keyword>
<dbReference type="UniPathway" id="UPA00049">
    <property type="reaction ID" value="UER00061"/>
</dbReference>
<sequence length="570" mass="60279">MSTAAPDQAASNTALNARSRTLVAGTDRAAARAMLKAIGLTDEDLEKPLIAVANTWTEVGPCNFHLRRLSAKVKEGIKRAGGTPLEFNTVSISDGITMGTEGMKASLISRELIADSIELVTRANYFDGVIAISSCDKTIPGTIMALIRLNIPSLMLYGGTIAPGSYQEKPIDLVSVYEAIGKYQVGDIGFDELKAIEDRACPGPGACGGQYTANTMAMIGEIIGISPMGMNDVPAEDPEKLDVALQAGEMLLKLIEADMTPDKLITRKSLENAIASAAATGGSTNSVLHTLAFAREAGIDFTLEDIRKISLKTPIIADMRPTGQFVAKDLYEAGGVRLLTQRMLEGGYLYGDTLTVNGTTLAEEAASATETPGQVVIHSLDNPIKPTGGLVVLHGNLAPNGAVVKLKGNEPQHHKGPARIFDTEEDAFHAVQNREIQKGDVVVIRYEGPVGGPGMREMLLVTAALVGQGLGQDVMLITDGRFSGGTRGLMIGHIAPEAMIGGPIGLLQEGDIIEVDAEAGTINVLLDDEELVNRRKSWQPPKPHFKSGVMAKYAKLAAQADDGAVSNLFT</sequence>
<keyword evidence="8 15" id="KW-0411">Iron-sulfur</keyword>
<dbReference type="PROSITE" id="PS00886">
    <property type="entry name" value="ILVD_EDD_1"/>
    <property type="match status" value="1"/>
</dbReference>
<dbReference type="InterPro" id="IPR037237">
    <property type="entry name" value="IlvD/EDD_N"/>
</dbReference>
<dbReference type="AlphaFoldDB" id="A0A7S8IES4"/>
<comment type="pathway">
    <text evidence="13 15">Amino-acid biosynthesis; L-isoleucine biosynthesis; L-isoleucine from 2-oxobutanoate: step 3/4.</text>
</comment>
<dbReference type="InterPro" id="IPR004404">
    <property type="entry name" value="DihydroxyA_deHydtase"/>
</dbReference>
<evidence type="ECO:0000256" key="4">
    <source>
        <dbReference type="ARBA" id="ARBA00022714"/>
    </source>
</evidence>
<dbReference type="Pfam" id="PF24877">
    <property type="entry name" value="ILV_EDD_C"/>
    <property type="match status" value="1"/>
</dbReference>
<comment type="subunit">
    <text evidence="15">Homodimer.</text>
</comment>
<dbReference type="GO" id="GO:0009099">
    <property type="term" value="P:L-valine biosynthetic process"/>
    <property type="evidence" value="ECO:0007669"/>
    <property type="project" value="UniProtKB-UniRule"/>
</dbReference>
<dbReference type="Pfam" id="PF00920">
    <property type="entry name" value="ILVD_EDD_N"/>
    <property type="match status" value="1"/>
</dbReference>
<protein>
    <recommendedName>
        <fullName evidence="14 15">Dihydroxy-acid dehydratase</fullName>
        <shortName evidence="15">DAD</shortName>
        <ecNumber evidence="14 15">4.2.1.9</ecNumber>
    </recommendedName>
</protein>
<accession>A0A7S8IES4</accession>
<evidence type="ECO:0000313" key="18">
    <source>
        <dbReference type="EMBL" id="QPC82754.1"/>
    </source>
</evidence>
<dbReference type="NCBIfam" id="TIGR00110">
    <property type="entry name" value="ilvD"/>
    <property type="match status" value="1"/>
</dbReference>
<dbReference type="EMBL" id="CP062983">
    <property type="protein sequence ID" value="QPC82754.1"/>
    <property type="molecule type" value="Genomic_DNA"/>
</dbReference>
<dbReference type="GO" id="GO:0051537">
    <property type="term" value="F:2 iron, 2 sulfur cluster binding"/>
    <property type="evidence" value="ECO:0007669"/>
    <property type="project" value="UniProtKB-UniRule"/>
</dbReference>
<proteinExistence type="inferred from homology"/>
<dbReference type="EC" id="4.2.1.9" evidence="14 15"/>
<comment type="similarity">
    <text evidence="2 15">Belongs to the IlvD/Edd family.</text>
</comment>
<keyword evidence="10 15" id="KW-0100">Branched-chain amino acid biosynthesis</keyword>
<comment type="caution">
    <text evidence="15">Lacks conserved residue(s) required for the propagation of feature annotation.</text>
</comment>
<evidence type="ECO:0000259" key="17">
    <source>
        <dbReference type="Pfam" id="PF24877"/>
    </source>
</evidence>
<feature type="active site" description="Proton acceptor" evidence="15">
    <location>
        <position position="483"/>
    </location>
</feature>
<dbReference type="PANTHER" id="PTHR21000">
    <property type="entry name" value="DIHYDROXY-ACID DEHYDRATASE DAD"/>
    <property type="match status" value="1"/>
</dbReference>
<dbReference type="SUPFAM" id="SSF143975">
    <property type="entry name" value="IlvD/EDD N-terminal domain-like"/>
    <property type="match status" value="1"/>
</dbReference>
<dbReference type="GO" id="GO:0000287">
    <property type="term" value="F:magnesium ion binding"/>
    <property type="evidence" value="ECO:0007669"/>
    <property type="project" value="UniProtKB-UniRule"/>
</dbReference>
<comment type="pathway">
    <text evidence="12 15">Amino-acid biosynthesis; L-valine biosynthesis; L-valine from pyruvate: step 3/4.</text>
</comment>
<evidence type="ECO:0000256" key="13">
    <source>
        <dbReference type="ARBA" id="ARBA00029437"/>
    </source>
</evidence>
<keyword evidence="6 15" id="KW-0460">Magnesium</keyword>
<keyword evidence="5 15" id="KW-0479">Metal-binding</keyword>
<gene>
    <name evidence="15 18" type="primary">ilvD</name>
    <name evidence="18" type="ORF">G4Y79_24230</name>
</gene>
<dbReference type="RefSeq" id="WP_195170823.1">
    <property type="nucleotide sequence ID" value="NZ_CP062983.1"/>
</dbReference>
<evidence type="ECO:0000256" key="8">
    <source>
        <dbReference type="ARBA" id="ARBA00023014"/>
    </source>
</evidence>
<feature type="domain" description="Dihydroxy-acid/6-phosphogluconate dehydratase N-terminal" evidence="16">
    <location>
        <begin position="47"/>
        <end position="363"/>
    </location>
</feature>
<dbReference type="InterPro" id="IPR050165">
    <property type="entry name" value="DHAD_IlvD/Edd"/>
</dbReference>
<evidence type="ECO:0000313" key="19">
    <source>
        <dbReference type="Proteomes" id="UP000594468"/>
    </source>
</evidence>
<organism evidence="18 19">
    <name type="scientific">Phototrophicus methaneseepsis</name>
    <dbReference type="NCBI Taxonomy" id="2710758"/>
    <lineage>
        <taxon>Bacteria</taxon>
        <taxon>Bacillati</taxon>
        <taxon>Chloroflexota</taxon>
        <taxon>Candidatus Thermofontia</taxon>
        <taxon>Phototrophicales</taxon>
        <taxon>Phototrophicaceae</taxon>
        <taxon>Phototrophicus</taxon>
    </lineage>
</organism>
<feature type="binding site" evidence="15">
    <location>
        <position position="457"/>
    </location>
    <ligand>
        <name>Mg(2+)</name>
        <dbReference type="ChEBI" id="CHEBI:18420"/>
    </ligand>
</feature>
<feature type="modified residue" description="N6-carboxylysine" evidence="15">
    <location>
        <position position="137"/>
    </location>
</feature>
<feature type="binding site" evidence="15">
    <location>
        <position position="136"/>
    </location>
    <ligand>
        <name>Mg(2+)</name>
        <dbReference type="ChEBI" id="CHEBI:18420"/>
    </ligand>
</feature>
<dbReference type="InterPro" id="IPR000581">
    <property type="entry name" value="ILV_EDD_N"/>
</dbReference>
<dbReference type="FunFam" id="3.50.30.80:FF:000001">
    <property type="entry name" value="Dihydroxy-acid dehydratase"/>
    <property type="match status" value="1"/>
</dbReference>
<evidence type="ECO:0000256" key="1">
    <source>
        <dbReference type="ARBA" id="ARBA00001946"/>
    </source>
</evidence>
<comment type="cofactor">
    <cofactor evidence="1 15">
        <name>Mg(2+)</name>
        <dbReference type="ChEBI" id="CHEBI:18420"/>
    </cofactor>
</comment>
<keyword evidence="19" id="KW-1185">Reference proteome</keyword>
<feature type="binding site" evidence="15">
    <location>
        <position position="94"/>
    </location>
    <ligand>
        <name>Mg(2+)</name>
        <dbReference type="ChEBI" id="CHEBI:18420"/>
    </ligand>
</feature>
<comment type="catalytic activity">
    <reaction evidence="15">
        <text>(2R,3R)-2,3-dihydroxy-3-methylpentanoate = (S)-3-methyl-2-oxopentanoate + H2O</text>
        <dbReference type="Rhea" id="RHEA:27694"/>
        <dbReference type="ChEBI" id="CHEBI:15377"/>
        <dbReference type="ChEBI" id="CHEBI:35146"/>
        <dbReference type="ChEBI" id="CHEBI:49258"/>
        <dbReference type="EC" id="4.2.1.9"/>
    </reaction>
</comment>
<feature type="binding site" description="via carbamate group" evidence="15">
    <location>
        <position position="137"/>
    </location>
    <ligand>
        <name>Mg(2+)</name>
        <dbReference type="ChEBI" id="CHEBI:18420"/>
    </ligand>
</feature>
<dbReference type="PANTHER" id="PTHR21000:SF5">
    <property type="entry name" value="DIHYDROXY-ACID DEHYDRATASE, MITOCHONDRIAL"/>
    <property type="match status" value="1"/>
</dbReference>
<evidence type="ECO:0000256" key="12">
    <source>
        <dbReference type="ARBA" id="ARBA00029436"/>
    </source>
</evidence>
<keyword evidence="9 15" id="KW-0456">Lyase</keyword>
<dbReference type="InterPro" id="IPR056740">
    <property type="entry name" value="ILV_EDD_C"/>
</dbReference>
<comment type="cofactor">
    <cofactor evidence="15">
        <name>[2Fe-2S] cluster</name>
        <dbReference type="ChEBI" id="CHEBI:190135"/>
    </cofactor>
    <text evidence="15">Binds 1 [2Fe-2S] cluster per subunit. This cluster acts as a Lewis acid cofactor.</text>
</comment>
<dbReference type="KEGG" id="pmet:G4Y79_24230"/>
<dbReference type="Proteomes" id="UP000594468">
    <property type="component" value="Chromosome"/>
</dbReference>
<keyword evidence="3 15" id="KW-0028">Amino-acid biosynthesis</keyword>
<dbReference type="InterPro" id="IPR020558">
    <property type="entry name" value="DiOHA_6PGluconate_deHydtase_CS"/>
</dbReference>
<evidence type="ECO:0000256" key="14">
    <source>
        <dbReference type="ARBA" id="ARBA00029490"/>
    </source>
</evidence>
<dbReference type="Gene3D" id="3.50.30.80">
    <property type="entry name" value="IlvD/EDD C-terminal domain-like"/>
    <property type="match status" value="1"/>
</dbReference>
<evidence type="ECO:0000256" key="10">
    <source>
        <dbReference type="ARBA" id="ARBA00023304"/>
    </source>
</evidence>
<keyword evidence="4 15" id="KW-0001">2Fe-2S</keyword>
<dbReference type="UniPathway" id="UPA00047">
    <property type="reaction ID" value="UER00057"/>
</dbReference>
<feature type="binding site" evidence="15">
    <location>
        <position position="62"/>
    </location>
    <ligand>
        <name>[2Fe-2S] cluster</name>
        <dbReference type="ChEBI" id="CHEBI:190135"/>
    </ligand>
</feature>
<comment type="catalytic activity">
    <reaction evidence="11">
        <text>(2R)-2,3-dihydroxy-3-methylbutanoate = 3-methyl-2-oxobutanoate + H2O</text>
        <dbReference type="Rhea" id="RHEA:24809"/>
        <dbReference type="ChEBI" id="CHEBI:11851"/>
        <dbReference type="ChEBI" id="CHEBI:15377"/>
        <dbReference type="ChEBI" id="CHEBI:49072"/>
        <dbReference type="EC" id="4.2.1.9"/>
    </reaction>
    <physiologicalReaction direction="left-to-right" evidence="11">
        <dbReference type="Rhea" id="RHEA:24810"/>
    </physiologicalReaction>
</comment>